<dbReference type="Proteomes" id="UP001314263">
    <property type="component" value="Unassembled WGS sequence"/>
</dbReference>
<proteinExistence type="predicted"/>
<dbReference type="EMBL" id="CAUYUE010000008">
    <property type="protein sequence ID" value="CAK0783448.1"/>
    <property type="molecule type" value="Genomic_DNA"/>
</dbReference>
<protein>
    <submittedName>
        <fullName evidence="1">Uncharacterized protein</fullName>
    </submittedName>
</protein>
<evidence type="ECO:0000313" key="1">
    <source>
        <dbReference type="EMBL" id="CAK0783448.1"/>
    </source>
</evidence>
<organism evidence="1 2">
    <name type="scientific">Coccomyxa viridis</name>
    <dbReference type="NCBI Taxonomy" id="1274662"/>
    <lineage>
        <taxon>Eukaryota</taxon>
        <taxon>Viridiplantae</taxon>
        <taxon>Chlorophyta</taxon>
        <taxon>core chlorophytes</taxon>
        <taxon>Trebouxiophyceae</taxon>
        <taxon>Trebouxiophyceae incertae sedis</taxon>
        <taxon>Coccomyxaceae</taxon>
        <taxon>Coccomyxa</taxon>
    </lineage>
</organism>
<gene>
    <name evidence="1" type="ORF">CVIRNUC_006647</name>
</gene>
<keyword evidence="2" id="KW-1185">Reference proteome</keyword>
<dbReference type="AlphaFoldDB" id="A0AAV1IC66"/>
<comment type="caution">
    <text evidence="1">The sequence shown here is derived from an EMBL/GenBank/DDBJ whole genome shotgun (WGS) entry which is preliminary data.</text>
</comment>
<sequence length="221" mass="24219">MSPFTKVYSKQSCRLEQEGVLPENVDVEGYEDLDIRLPESCKGTTSVQLAVALSHLKAVLQAYISGAGMALIMEDDMKVLRWPSVMLAYMAPPDWDALLLYMMGPDADIIYRDPPSLWARAAGGPLFPGSWILDLRPYCGHGSGATQSGVMNVVDLTSISPLGCQSERVLFSQIAAYACTDFTIIEDSGESTLDPSHRLMHDATAELVQSIVREQGFRIDL</sequence>
<reference evidence="1 2" key="1">
    <citation type="submission" date="2023-10" db="EMBL/GenBank/DDBJ databases">
        <authorList>
            <person name="Maclean D."/>
            <person name="Macfadyen A."/>
        </authorList>
    </citation>
    <scope>NUCLEOTIDE SEQUENCE [LARGE SCALE GENOMIC DNA]</scope>
</reference>
<name>A0AAV1IC66_9CHLO</name>
<evidence type="ECO:0000313" key="2">
    <source>
        <dbReference type="Proteomes" id="UP001314263"/>
    </source>
</evidence>
<accession>A0AAV1IC66</accession>